<reference evidence="2" key="3">
    <citation type="submission" date="2020-09" db="EMBL/GenBank/DDBJ databases">
        <title>Pseudomonas syringae pv. eriobotryae genome sequence causing loquat canker disease.</title>
        <authorList>
            <person name="Fukuda S."/>
            <person name="Tashiro H."/>
            <person name="Nagano Y."/>
        </authorList>
    </citation>
    <scope>NUCLEOTIDE SEQUENCE</scope>
    <source>
        <strain evidence="2">AM001</strain>
    </source>
</reference>
<dbReference type="Proteomes" id="UP000275613">
    <property type="component" value="Unassembled WGS sequence"/>
</dbReference>
<dbReference type="Pfam" id="PF18180">
    <property type="entry name" value="LD_cluster3"/>
    <property type="match status" value="1"/>
</dbReference>
<dbReference type="EMBL" id="LJQI01000383">
    <property type="protein sequence ID" value="KPX21652.1"/>
    <property type="molecule type" value="Genomic_DNA"/>
</dbReference>
<feature type="region of interest" description="Disordered" evidence="1">
    <location>
        <begin position="193"/>
        <end position="212"/>
    </location>
</feature>
<evidence type="ECO:0000313" key="4">
    <source>
        <dbReference type="EMBL" id="RMO51888.1"/>
    </source>
</evidence>
<dbReference type="InterPro" id="IPR041197">
    <property type="entry name" value="LD_cluster3"/>
</dbReference>
<evidence type="ECO:0000313" key="6">
    <source>
        <dbReference type="Proteomes" id="UP000275613"/>
    </source>
</evidence>
<dbReference type="EMBL" id="RBPV01000424">
    <property type="protein sequence ID" value="RMO51888.1"/>
    <property type="molecule type" value="Genomic_DNA"/>
</dbReference>
<dbReference type="AlphaFoldDB" id="A0A0P9PVB1"/>
<dbReference type="Proteomes" id="UP000050490">
    <property type="component" value="Unassembled WGS sequence"/>
</dbReference>
<evidence type="ECO:0000313" key="5">
    <source>
        <dbReference type="Proteomes" id="UP000050490"/>
    </source>
</evidence>
<name>A0A0P9PVB1_PSEA0</name>
<evidence type="ECO:0000313" key="3">
    <source>
        <dbReference type="EMBL" id="KPX21652.1"/>
    </source>
</evidence>
<dbReference type="PATRIC" id="fig|129137.4.peg.3859"/>
<dbReference type="Proteomes" id="UP000630864">
    <property type="component" value="Unassembled WGS sequence"/>
</dbReference>
<dbReference type="RefSeq" id="WP_135004448.1">
    <property type="nucleotide sequence ID" value="NZ_BMZW01000032.1"/>
</dbReference>
<evidence type="ECO:0000256" key="1">
    <source>
        <dbReference type="SAM" id="MobiDB-lite"/>
    </source>
</evidence>
<reference evidence="3 5" key="1">
    <citation type="submission" date="2015-09" db="EMBL/GenBank/DDBJ databases">
        <title>Genome announcement of multiple Pseudomonas syringae strains.</title>
        <authorList>
            <person name="Thakur S."/>
            <person name="Wang P.W."/>
            <person name="Gong Y."/>
            <person name="Weir B.S."/>
            <person name="Guttman D.S."/>
        </authorList>
    </citation>
    <scope>NUCLEOTIDE SEQUENCE [LARGE SCALE GENOMIC DNA]</scope>
    <source>
        <strain evidence="3 5">ICMP4455</strain>
    </source>
</reference>
<evidence type="ECO:0000313" key="2">
    <source>
        <dbReference type="EMBL" id="GFZ61966.1"/>
    </source>
</evidence>
<sequence>MGKIFLSASVPSSDNSFYEQCDPMLIQASLRTFLYTVVGRKHLVFGGHPTISPLILAVCEDLGVDNRAAVTIYQSKYFAKVAPKVNLRFENLIEVDSTGDRQSSLELMRRAMFSHHKFEAAVFIGGQQGILDEHKQFKRDHPRANVIALRSPGGASALIESWLTPDEKDYDELLDYVGLFTHGLGIGLNSERKLSVKPSKPRHDPDNTFGKG</sequence>
<dbReference type="EMBL" id="BMZW01000032">
    <property type="protein sequence ID" value="GFZ61966.1"/>
    <property type="molecule type" value="Genomic_DNA"/>
</dbReference>
<gene>
    <name evidence="3" type="ORF">ALO70_02667</name>
    <name evidence="4" type="ORF">ALQ39_02646</name>
    <name evidence="2" type="ORF">PSE10A_44770</name>
</gene>
<comment type="caution">
    <text evidence="3">The sequence shown here is derived from an EMBL/GenBank/DDBJ whole genome shotgun (WGS) entry which is preliminary data.</text>
</comment>
<accession>A0A0P9PVB1</accession>
<proteinExistence type="predicted"/>
<protein>
    <submittedName>
        <fullName evidence="3">Uncharacterized protein</fullName>
    </submittedName>
</protein>
<organism evidence="3 5">
    <name type="scientific">Pseudomonas amygdali pv. eriobotryae</name>
    <dbReference type="NCBI Taxonomy" id="129137"/>
    <lineage>
        <taxon>Bacteria</taxon>
        <taxon>Pseudomonadati</taxon>
        <taxon>Pseudomonadota</taxon>
        <taxon>Gammaproteobacteria</taxon>
        <taxon>Pseudomonadales</taxon>
        <taxon>Pseudomonadaceae</taxon>
        <taxon>Pseudomonas</taxon>
        <taxon>Pseudomonas amygdali</taxon>
    </lineage>
</organism>
<reference evidence="4 6" key="2">
    <citation type="submission" date="2018-08" db="EMBL/GenBank/DDBJ databases">
        <title>Recombination of ecologically and evolutionarily significant loci maintains genetic cohesion in the Pseudomonas syringae species complex.</title>
        <authorList>
            <person name="Dillon M."/>
            <person name="Thakur S."/>
            <person name="Almeida R.N.D."/>
            <person name="Weir B.S."/>
            <person name="Guttman D.S."/>
        </authorList>
    </citation>
    <scope>NUCLEOTIDE SEQUENCE [LARGE SCALE GENOMIC DNA]</scope>
    <source>
        <strain evidence="4 6">ICMP 4316</strain>
    </source>
</reference>